<evidence type="ECO:0000313" key="3">
    <source>
        <dbReference type="Proteomes" id="UP000253324"/>
    </source>
</evidence>
<proteinExistence type="predicted"/>
<dbReference type="InterPro" id="IPR019301">
    <property type="entry name" value="Flagellar_prot_FlgJ_N"/>
</dbReference>
<protein>
    <submittedName>
        <fullName evidence="2">Rod binding protein</fullName>
    </submittedName>
</protein>
<dbReference type="AlphaFoldDB" id="A0A368YTH0"/>
<dbReference type="Proteomes" id="UP000253324">
    <property type="component" value="Unassembled WGS sequence"/>
</dbReference>
<dbReference type="EMBL" id="QPJM01000008">
    <property type="protein sequence ID" value="RCW82247.1"/>
    <property type="molecule type" value="Genomic_DNA"/>
</dbReference>
<keyword evidence="3" id="KW-1185">Reference proteome</keyword>
<organism evidence="2 3">
    <name type="scientific">Phyllobacterium bourgognense</name>
    <dbReference type="NCBI Taxonomy" id="314236"/>
    <lineage>
        <taxon>Bacteria</taxon>
        <taxon>Pseudomonadati</taxon>
        <taxon>Pseudomonadota</taxon>
        <taxon>Alphaproteobacteria</taxon>
        <taxon>Hyphomicrobiales</taxon>
        <taxon>Phyllobacteriaceae</taxon>
        <taxon>Phyllobacterium</taxon>
    </lineage>
</organism>
<dbReference type="OrthoDB" id="7889190at2"/>
<evidence type="ECO:0000259" key="1">
    <source>
        <dbReference type="Pfam" id="PF10135"/>
    </source>
</evidence>
<gene>
    <name evidence="2" type="ORF">C7476_10861</name>
</gene>
<feature type="domain" description="Flagellar protein FlgJ N-terminal" evidence="1">
    <location>
        <begin position="87"/>
        <end position="133"/>
    </location>
</feature>
<reference evidence="2 3" key="1">
    <citation type="submission" date="2018-07" db="EMBL/GenBank/DDBJ databases">
        <title>Genomic Encyclopedia of Type Strains, Phase III (KMG-III): the genomes of soil and plant-associated and newly described type strains.</title>
        <authorList>
            <person name="Whitman W."/>
        </authorList>
    </citation>
    <scope>NUCLEOTIDE SEQUENCE [LARGE SCALE GENOMIC DNA]</scope>
    <source>
        <strain evidence="2 3">31-25a</strain>
    </source>
</reference>
<comment type="caution">
    <text evidence="2">The sequence shown here is derived from an EMBL/GenBank/DDBJ whole genome shotgun (WGS) entry which is preliminary data.</text>
</comment>
<dbReference type="Pfam" id="PF10135">
    <property type="entry name" value="Rod-binding"/>
    <property type="match status" value="1"/>
</dbReference>
<accession>A0A368YTH0</accession>
<sequence length="193" mass="20748">MAINPPSDLVLDVAMAADPDTLRTSLEKLRSMASDRVAAQKQLSRENFASMQQPASSSGTIAGSVSHAPNAAFKKFEAFMLQSFVESMFAGDNQAVFGEGIAGEYWKSMMAEAVANKMADAGGIGVARMLEQQSAKKAKSEAAAQAEEAASGISINQQHFQNQDSNVILHQIQRQLIHKQLKSTESVDNSRQS</sequence>
<evidence type="ECO:0000313" key="2">
    <source>
        <dbReference type="EMBL" id="RCW82247.1"/>
    </source>
</evidence>
<name>A0A368YTH0_9HYPH</name>